<organism evidence="2 3">
    <name type="scientific">Lacinutrix gracilariae</name>
    <dbReference type="NCBI Taxonomy" id="1747198"/>
    <lineage>
        <taxon>Bacteria</taxon>
        <taxon>Pseudomonadati</taxon>
        <taxon>Bacteroidota</taxon>
        <taxon>Flavobacteriia</taxon>
        <taxon>Flavobacteriales</taxon>
        <taxon>Flavobacteriaceae</taxon>
        <taxon>Lacinutrix</taxon>
    </lineage>
</organism>
<dbReference type="Proteomes" id="UP001597467">
    <property type="component" value="Unassembled WGS sequence"/>
</dbReference>
<reference evidence="3" key="1">
    <citation type="journal article" date="2019" name="Int. J. Syst. Evol. Microbiol.">
        <title>The Global Catalogue of Microorganisms (GCM) 10K type strain sequencing project: providing services to taxonomists for standard genome sequencing and annotation.</title>
        <authorList>
            <consortium name="The Broad Institute Genomics Platform"/>
            <consortium name="The Broad Institute Genome Sequencing Center for Infectious Disease"/>
            <person name="Wu L."/>
            <person name="Ma J."/>
        </authorList>
    </citation>
    <scope>NUCLEOTIDE SEQUENCE [LARGE SCALE GENOMIC DNA]</scope>
    <source>
        <strain evidence="3">KCTC 42808</strain>
    </source>
</reference>
<protein>
    <submittedName>
        <fullName evidence="2">GNAT family N-acetyltransferase</fullName>
    </submittedName>
</protein>
<evidence type="ECO:0000313" key="3">
    <source>
        <dbReference type="Proteomes" id="UP001597467"/>
    </source>
</evidence>
<evidence type="ECO:0000259" key="1">
    <source>
        <dbReference type="PROSITE" id="PS51186"/>
    </source>
</evidence>
<gene>
    <name evidence="2" type="ORF">ACFSSB_14205</name>
</gene>
<dbReference type="PROSITE" id="PS51186">
    <property type="entry name" value="GNAT"/>
    <property type="match status" value="1"/>
</dbReference>
<dbReference type="SUPFAM" id="SSF55729">
    <property type="entry name" value="Acyl-CoA N-acyltransferases (Nat)"/>
    <property type="match status" value="1"/>
</dbReference>
<dbReference type="EMBL" id="JBHULM010000011">
    <property type="protein sequence ID" value="MFD2543481.1"/>
    <property type="molecule type" value="Genomic_DNA"/>
</dbReference>
<dbReference type="Gene3D" id="3.40.630.30">
    <property type="match status" value="1"/>
</dbReference>
<name>A0ABW5K3V8_9FLAO</name>
<dbReference type="InterPro" id="IPR000182">
    <property type="entry name" value="GNAT_dom"/>
</dbReference>
<accession>A0ABW5K3V8</accession>
<comment type="caution">
    <text evidence="2">The sequence shown here is derived from an EMBL/GenBank/DDBJ whole genome shotgun (WGS) entry which is preliminary data.</text>
</comment>
<dbReference type="RefSeq" id="WP_379905397.1">
    <property type="nucleotide sequence ID" value="NZ_JBHULM010000011.1"/>
</dbReference>
<feature type="domain" description="N-acetyltransferase" evidence="1">
    <location>
        <begin position="3"/>
        <end position="141"/>
    </location>
</feature>
<dbReference type="Pfam" id="PF00583">
    <property type="entry name" value="Acetyltransf_1"/>
    <property type="match status" value="1"/>
</dbReference>
<sequence length="141" mass="16740">MSLSFTIVAKENLHEVIPLVYKLNEEKISKTILMQRFEEMQEQNYQCAGIYDDNLLVGVAGMWFFTRHYSGKSMELDHVYIDDAYRNQGLGKKFMSWIKNYALSKNVETMELNTYVQNFASHKFYFNEGFKILGYHFLKKF</sequence>
<dbReference type="CDD" id="cd04301">
    <property type="entry name" value="NAT_SF"/>
    <property type="match status" value="1"/>
</dbReference>
<dbReference type="InterPro" id="IPR016181">
    <property type="entry name" value="Acyl_CoA_acyltransferase"/>
</dbReference>
<evidence type="ECO:0000313" key="2">
    <source>
        <dbReference type="EMBL" id="MFD2543481.1"/>
    </source>
</evidence>
<keyword evidence="3" id="KW-1185">Reference proteome</keyword>
<proteinExistence type="predicted"/>